<dbReference type="Pfam" id="PF03788">
    <property type="entry name" value="LrgA"/>
    <property type="match status" value="1"/>
</dbReference>
<accession>A0A840XTU1</accession>
<evidence type="ECO:0000313" key="7">
    <source>
        <dbReference type="EMBL" id="MBB5692118.1"/>
    </source>
</evidence>
<feature type="transmembrane region" description="Helical" evidence="6">
    <location>
        <begin position="69"/>
        <end position="89"/>
    </location>
</feature>
<keyword evidence="3 6" id="KW-0812">Transmembrane</keyword>
<evidence type="ECO:0000313" key="8">
    <source>
        <dbReference type="Proteomes" id="UP000580654"/>
    </source>
</evidence>
<organism evidence="7 8">
    <name type="scientific">Muricoccus pecuniae</name>
    <dbReference type="NCBI Taxonomy" id="693023"/>
    <lineage>
        <taxon>Bacteria</taxon>
        <taxon>Pseudomonadati</taxon>
        <taxon>Pseudomonadota</taxon>
        <taxon>Alphaproteobacteria</taxon>
        <taxon>Acetobacterales</taxon>
        <taxon>Roseomonadaceae</taxon>
        <taxon>Muricoccus</taxon>
    </lineage>
</organism>
<sequence>MGGTILANLPRMIPGAALILLCQLAGEAIAHGTGWPLPGPVLGMMFLLLLLLGNDLLPEPLPTPSVTGAADGILANLSLLFIPAGVGIVGKLDVLAQYGLGLAVALVASTLIGLAVTALVFAGVARLVGRDGEAEDAA</sequence>
<dbReference type="Proteomes" id="UP000580654">
    <property type="component" value="Unassembled WGS sequence"/>
</dbReference>
<evidence type="ECO:0000256" key="3">
    <source>
        <dbReference type="ARBA" id="ARBA00022692"/>
    </source>
</evidence>
<keyword evidence="2" id="KW-1003">Cell membrane</keyword>
<dbReference type="InterPro" id="IPR005538">
    <property type="entry name" value="LrgA/CidA"/>
</dbReference>
<keyword evidence="5 6" id="KW-0472">Membrane</keyword>
<feature type="transmembrane region" description="Helical" evidence="6">
    <location>
        <begin position="95"/>
        <end position="121"/>
    </location>
</feature>
<gene>
    <name evidence="7" type="ORF">FHS87_000129</name>
</gene>
<name>A0A840XTU1_9PROT</name>
<dbReference type="PANTHER" id="PTHR33931">
    <property type="entry name" value="HOLIN-LIKE PROTEIN CIDA-RELATED"/>
    <property type="match status" value="1"/>
</dbReference>
<keyword evidence="8" id="KW-1185">Reference proteome</keyword>
<dbReference type="GO" id="GO:0016787">
    <property type="term" value="F:hydrolase activity"/>
    <property type="evidence" value="ECO:0007669"/>
    <property type="project" value="UniProtKB-KW"/>
</dbReference>
<reference evidence="7 8" key="1">
    <citation type="submission" date="2020-08" db="EMBL/GenBank/DDBJ databases">
        <title>Genomic Encyclopedia of Type Strains, Phase IV (KMG-IV): sequencing the most valuable type-strain genomes for metagenomic binning, comparative biology and taxonomic classification.</title>
        <authorList>
            <person name="Goeker M."/>
        </authorList>
    </citation>
    <scope>NUCLEOTIDE SEQUENCE [LARGE SCALE GENOMIC DNA]</scope>
    <source>
        <strain evidence="7 8">DSM 25622</strain>
    </source>
</reference>
<dbReference type="GO" id="GO:0005886">
    <property type="term" value="C:plasma membrane"/>
    <property type="evidence" value="ECO:0007669"/>
    <property type="project" value="UniProtKB-SubCell"/>
</dbReference>
<dbReference type="EMBL" id="JACIJD010000001">
    <property type="protein sequence ID" value="MBB5692118.1"/>
    <property type="molecule type" value="Genomic_DNA"/>
</dbReference>
<dbReference type="PANTHER" id="PTHR33931:SF2">
    <property type="entry name" value="HOLIN-LIKE PROTEIN CIDA"/>
    <property type="match status" value="1"/>
</dbReference>
<protein>
    <submittedName>
        <fullName evidence="7">Putative effector of murein hydrolase LrgA (UPF0299 family)</fullName>
    </submittedName>
</protein>
<evidence type="ECO:0000256" key="1">
    <source>
        <dbReference type="ARBA" id="ARBA00004651"/>
    </source>
</evidence>
<keyword evidence="7" id="KW-0378">Hydrolase</keyword>
<evidence type="ECO:0000256" key="2">
    <source>
        <dbReference type="ARBA" id="ARBA00022475"/>
    </source>
</evidence>
<proteinExistence type="predicted"/>
<comment type="subcellular location">
    <subcellularLocation>
        <location evidence="1">Cell membrane</location>
        <topology evidence="1">Multi-pass membrane protein</topology>
    </subcellularLocation>
</comment>
<evidence type="ECO:0000256" key="6">
    <source>
        <dbReference type="SAM" id="Phobius"/>
    </source>
</evidence>
<comment type="caution">
    <text evidence="7">The sequence shown here is derived from an EMBL/GenBank/DDBJ whole genome shotgun (WGS) entry which is preliminary data.</text>
</comment>
<evidence type="ECO:0000256" key="4">
    <source>
        <dbReference type="ARBA" id="ARBA00022989"/>
    </source>
</evidence>
<keyword evidence="4 6" id="KW-1133">Transmembrane helix</keyword>
<evidence type="ECO:0000256" key="5">
    <source>
        <dbReference type="ARBA" id="ARBA00023136"/>
    </source>
</evidence>
<dbReference type="AlphaFoldDB" id="A0A840XTU1"/>